<name>A0A6J5KK64_9CAUD</name>
<organism evidence="1">
    <name type="scientific">uncultured Caudovirales phage</name>
    <dbReference type="NCBI Taxonomy" id="2100421"/>
    <lineage>
        <taxon>Viruses</taxon>
        <taxon>Duplodnaviria</taxon>
        <taxon>Heunggongvirae</taxon>
        <taxon>Uroviricota</taxon>
        <taxon>Caudoviricetes</taxon>
        <taxon>Peduoviridae</taxon>
        <taxon>Maltschvirus</taxon>
        <taxon>Maltschvirus maltsch</taxon>
    </lineage>
</organism>
<dbReference type="EMBL" id="LR796156">
    <property type="protein sequence ID" value="CAB4121895.1"/>
    <property type="molecule type" value="Genomic_DNA"/>
</dbReference>
<proteinExistence type="predicted"/>
<accession>A0A6J5KK64</accession>
<evidence type="ECO:0000313" key="1">
    <source>
        <dbReference type="EMBL" id="CAB4121895.1"/>
    </source>
</evidence>
<reference evidence="1" key="1">
    <citation type="submission" date="2020-04" db="EMBL/GenBank/DDBJ databases">
        <authorList>
            <person name="Chiriac C."/>
            <person name="Salcher M."/>
            <person name="Ghai R."/>
            <person name="Kavagutti S V."/>
        </authorList>
    </citation>
    <scope>NUCLEOTIDE SEQUENCE</scope>
</reference>
<gene>
    <name evidence="1" type="ORF">UFOVP20_22</name>
</gene>
<protein>
    <submittedName>
        <fullName evidence="1">Uncharacterized protein</fullName>
    </submittedName>
</protein>
<sequence length="198" mass="22807">MTDREAMKMALDALLTCDVDYDYDENPYNTFDAEDVSEAIDALRQALAQPEQSPFSWNEGYPTKHYAEEWFIALTIHGNRVVLTALPEEYKYDFTTKNGTYIKKESIEKWAQLPTSQYLPFNAAPIAKPEQDHGFDRTGSHMAGEYVDTAHPKREWQDLDEVEIIGCTCECIDDGIFNMKCAIDFAREIEVKLREKNE</sequence>